<evidence type="ECO:0000313" key="1">
    <source>
        <dbReference type="EMBL" id="QHS98596.1"/>
    </source>
</evidence>
<dbReference type="InterPro" id="IPR003615">
    <property type="entry name" value="HNH_nuc"/>
</dbReference>
<accession>A0A6C0C2K5</accession>
<organism evidence="1">
    <name type="scientific">viral metagenome</name>
    <dbReference type="NCBI Taxonomy" id="1070528"/>
    <lineage>
        <taxon>unclassified sequences</taxon>
        <taxon>metagenomes</taxon>
        <taxon>organismal metagenomes</taxon>
    </lineage>
</organism>
<protein>
    <recommendedName>
        <fullName evidence="2">Homing endonuclease</fullName>
    </recommendedName>
</protein>
<dbReference type="AlphaFoldDB" id="A0A6C0C2K5"/>
<dbReference type="CDD" id="cd00085">
    <property type="entry name" value="HNHc"/>
    <property type="match status" value="1"/>
</dbReference>
<proteinExistence type="predicted"/>
<dbReference type="EMBL" id="MN739319">
    <property type="protein sequence ID" value="QHS98596.1"/>
    <property type="molecule type" value="Genomic_DNA"/>
</dbReference>
<name>A0A6C0C2K5_9ZZZZ</name>
<sequence>MSLVGGKYSPIWAVPLEEFKEIVKKSYSYTQVAREIGVTNGGFSLTVKNRIRREKIDASHFDPKRNHKKKYSEAYPFEEIFKKDSTYLVGYRLKKKLYDRGLKGEVCESCMIGPNWNNKRLVLQLDHINGVHNDNRVENLRILCPNCHSQTDTFCAKNSCKK</sequence>
<evidence type="ECO:0008006" key="2">
    <source>
        <dbReference type="Google" id="ProtNLM"/>
    </source>
</evidence>
<reference evidence="1" key="1">
    <citation type="journal article" date="2020" name="Nature">
        <title>Giant virus diversity and host interactions through global metagenomics.</title>
        <authorList>
            <person name="Schulz F."/>
            <person name="Roux S."/>
            <person name="Paez-Espino D."/>
            <person name="Jungbluth S."/>
            <person name="Walsh D.A."/>
            <person name="Denef V.J."/>
            <person name="McMahon K.D."/>
            <person name="Konstantinidis K.T."/>
            <person name="Eloe-Fadrosh E.A."/>
            <person name="Kyrpides N.C."/>
            <person name="Woyke T."/>
        </authorList>
    </citation>
    <scope>NUCLEOTIDE SEQUENCE</scope>
    <source>
        <strain evidence="1">GVMAG-M-3300020185-18</strain>
    </source>
</reference>